<dbReference type="EMBL" id="JACYGY010000001">
    <property type="protein sequence ID" value="MBE9465116.1"/>
    <property type="molecule type" value="Genomic_DNA"/>
</dbReference>
<dbReference type="Proteomes" id="UP000634134">
    <property type="component" value="Unassembled WGS sequence"/>
</dbReference>
<sequence length="67" mass="8330">MEKKKRIIFYKDKNDPYLESLREGKKDTPEERYIKFFENRRKFNEFMGIKKDPNAKKTIEIKKVTWI</sequence>
<accession>A0ABR9WHY2</accession>
<organism evidence="1 2">
    <name type="scientific">Dyadobacter subterraneus</name>
    <dbReference type="NCBI Taxonomy" id="2773304"/>
    <lineage>
        <taxon>Bacteria</taxon>
        <taxon>Pseudomonadati</taxon>
        <taxon>Bacteroidota</taxon>
        <taxon>Cytophagia</taxon>
        <taxon>Cytophagales</taxon>
        <taxon>Spirosomataceae</taxon>
        <taxon>Dyadobacter</taxon>
    </lineage>
</organism>
<proteinExistence type="predicted"/>
<reference evidence="2" key="1">
    <citation type="submission" date="2023-07" db="EMBL/GenBank/DDBJ databases">
        <title>Dyadobacter sp. nov 'subterranea' isolated from contaminted grondwater.</title>
        <authorList>
            <person name="Szabo I."/>
            <person name="Al-Omari J."/>
            <person name="Szerdahelyi S.G."/>
            <person name="Rado J."/>
        </authorList>
    </citation>
    <scope>NUCLEOTIDE SEQUENCE [LARGE SCALE GENOMIC DNA]</scope>
    <source>
        <strain evidence="2">UP-52</strain>
    </source>
</reference>
<dbReference type="RefSeq" id="WP_194123139.1">
    <property type="nucleotide sequence ID" value="NZ_JACYGY010000001.1"/>
</dbReference>
<protein>
    <submittedName>
        <fullName evidence="1">Uncharacterized protein</fullName>
    </submittedName>
</protein>
<name>A0ABR9WHY2_9BACT</name>
<evidence type="ECO:0000313" key="2">
    <source>
        <dbReference type="Proteomes" id="UP000634134"/>
    </source>
</evidence>
<evidence type="ECO:0000313" key="1">
    <source>
        <dbReference type="EMBL" id="MBE9465116.1"/>
    </source>
</evidence>
<keyword evidence="2" id="KW-1185">Reference proteome</keyword>
<comment type="caution">
    <text evidence="1">The sequence shown here is derived from an EMBL/GenBank/DDBJ whole genome shotgun (WGS) entry which is preliminary data.</text>
</comment>
<gene>
    <name evidence="1" type="ORF">IEE83_24805</name>
</gene>